<evidence type="ECO:0000256" key="3">
    <source>
        <dbReference type="ARBA" id="ARBA00022989"/>
    </source>
</evidence>
<comment type="subcellular location">
    <subcellularLocation>
        <location evidence="1">Membrane</location>
        <topology evidence="1">Multi-pass membrane protein</topology>
    </subcellularLocation>
</comment>
<dbReference type="Gene3D" id="3.40.1710.10">
    <property type="entry name" value="abc type-2 transporter like domain"/>
    <property type="match status" value="1"/>
</dbReference>
<dbReference type="InterPro" id="IPR017500">
    <property type="entry name" value="Phage_infect_YhgE_N"/>
</dbReference>
<organism evidence="7 8">
    <name type="scientific">Spongisporangium articulatum</name>
    <dbReference type="NCBI Taxonomy" id="3362603"/>
    <lineage>
        <taxon>Bacteria</taxon>
        <taxon>Bacillati</taxon>
        <taxon>Actinomycetota</taxon>
        <taxon>Actinomycetes</taxon>
        <taxon>Kineosporiales</taxon>
        <taxon>Kineosporiaceae</taxon>
        <taxon>Spongisporangium</taxon>
    </lineage>
</organism>
<keyword evidence="3 5" id="KW-1133">Transmembrane helix</keyword>
<dbReference type="NCBIfam" id="TIGR03062">
    <property type="entry name" value="pip_yhgE_Cterm"/>
    <property type="match status" value="1"/>
</dbReference>
<dbReference type="InterPro" id="IPR017501">
    <property type="entry name" value="Phage_infect_YhgE_C"/>
</dbReference>
<evidence type="ECO:0000256" key="5">
    <source>
        <dbReference type="SAM" id="Phobius"/>
    </source>
</evidence>
<dbReference type="Pfam" id="PF12698">
    <property type="entry name" value="ABC2_membrane_3"/>
    <property type="match status" value="1"/>
</dbReference>
<evidence type="ECO:0000256" key="2">
    <source>
        <dbReference type="ARBA" id="ARBA00022692"/>
    </source>
</evidence>
<dbReference type="NCBIfam" id="TIGR03061">
    <property type="entry name" value="pip_yhgE_Nterm"/>
    <property type="match status" value="1"/>
</dbReference>
<name>A0ABW8ALK4_9ACTN</name>
<evidence type="ECO:0000256" key="4">
    <source>
        <dbReference type="ARBA" id="ARBA00023136"/>
    </source>
</evidence>
<accession>A0ABW8ALK4</accession>
<proteinExistence type="predicted"/>
<protein>
    <submittedName>
        <fullName evidence="7">YhgE/Pip domain-containing protein</fullName>
    </submittedName>
</protein>
<evidence type="ECO:0000313" key="8">
    <source>
        <dbReference type="Proteomes" id="UP001612915"/>
    </source>
</evidence>
<reference evidence="7 8" key="1">
    <citation type="submission" date="2024-10" db="EMBL/GenBank/DDBJ databases">
        <title>The Natural Products Discovery Center: Release of the First 8490 Sequenced Strains for Exploring Actinobacteria Biosynthetic Diversity.</title>
        <authorList>
            <person name="Kalkreuter E."/>
            <person name="Kautsar S.A."/>
            <person name="Yang D."/>
            <person name="Bader C.D."/>
            <person name="Teijaro C.N."/>
            <person name="Fluegel L."/>
            <person name="Davis C.M."/>
            <person name="Simpson J.R."/>
            <person name="Lauterbach L."/>
            <person name="Steele A.D."/>
            <person name="Gui C."/>
            <person name="Meng S."/>
            <person name="Li G."/>
            <person name="Viehrig K."/>
            <person name="Ye F."/>
            <person name="Su P."/>
            <person name="Kiefer A.F."/>
            <person name="Nichols A."/>
            <person name="Cepeda A.J."/>
            <person name="Yan W."/>
            <person name="Fan B."/>
            <person name="Jiang Y."/>
            <person name="Adhikari A."/>
            <person name="Zheng C.-J."/>
            <person name="Schuster L."/>
            <person name="Cowan T.M."/>
            <person name="Smanski M.J."/>
            <person name="Chevrette M.G."/>
            <person name="De Carvalho L.P.S."/>
            <person name="Shen B."/>
        </authorList>
    </citation>
    <scope>NUCLEOTIDE SEQUENCE [LARGE SCALE GENOMIC DNA]</scope>
    <source>
        <strain evidence="7 8">NPDC049639</strain>
    </source>
</reference>
<dbReference type="InterPro" id="IPR051328">
    <property type="entry name" value="T7SS_ABC-Transporter"/>
</dbReference>
<feature type="domain" description="ABC-2 type transporter transmembrane" evidence="6">
    <location>
        <begin position="25"/>
        <end position="489"/>
    </location>
</feature>
<dbReference type="Proteomes" id="UP001612915">
    <property type="component" value="Unassembled WGS sequence"/>
</dbReference>
<feature type="transmembrane region" description="Helical" evidence="5">
    <location>
        <begin position="20"/>
        <end position="42"/>
    </location>
</feature>
<comment type="caution">
    <text evidence="7">The sequence shown here is derived from an EMBL/GenBank/DDBJ whole genome shotgun (WGS) entry which is preliminary data.</text>
</comment>
<gene>
    <name evidence="7" type="ORF">ACIB24_05525</name>
</gene>
<feature type="transmembrane region" description="Helical" evidence="5">
    <location>
        <begin position="472"/>
        <end position="495"/>
    </location>
</feature>
<evidence type="ECO:0000259" key="6">
    <source>
        <dbReference type="Pfam" id="PF12698"/>
    </source>
</evidence>
<dbReference type="PANTHER" id="PTHR43077">
    <property type="entry name" value="TRANSPORT PERMEASE YVFS-RELATED"/>
    <property type="match status" value="1"/>
</dbReference>
<keyword evidence="2 5" id="KW-0812">Transmembrane</keyword>
<dbReference type="RefSeq" id="WP_398276298.1">
    <property type="nucleotide sequence ID" value="NZ_JBITLV010000001.1"/>
</dbReference>
<keyword evidence="4 5" id="KW-0472">Membrane</keyword>
<dbReference type="PANTHER" id="PTHR43077:SF5">
    <property type="entry name" value="PHAGE INFECTION PROTEIN"/>
    <property type="match status" value="1"/>
</dbReference>
<feature type="transmembrane region" description="Helical" evidence="5">
    <location>
        <begin position="388"/>
        <end position="413"/>
    </location>
</feature>
<evidence type="ECO:0000256" key="1">
    <source>
        <dbReference type="ARBA" id="ARBA00004141"/>
    </source>
</evidence>
<feature type="transmembrane region" description="Helical" evidence="5">
    <location>
        <begin position="420"/>
        <end position="439"/>
    </location>
</feature>
<keyword evidence="8" id="KW-1185">Reference proteome</keyword>
<feature type="transmembrane region" description="Helical" evidence="5">
    <location>
        <begin position="359"/>
        <end position="382"/>
    </location>
</feature>
<feature type="transmembrane region" description="Helical" evidence="5">
    <location>
        <begin position="318"/>
        <end position="338"/>
    </location>
</feature>
<dbReference type="EMBL" id="JBITLV010000001">
    <property type="protein sequence ID" value="MFI7586517.1"/>
    <property type="molecule type" value="Genomic_DNA"/>
</dbReference>
<dbReference type="InterPro" id="IPR013525">
    <property type="entry name" value="ABC2_TM"/>
</dbReference>
<sequence>MLPFGALPWFELARFRRSRLTRAALVAVCLVPLFYGVLYVTANWDPVGNLDRVPAAIVNQDKMVTITDPSGKEQVVPLGRQLAGALISRSDDNFDWSLQSAADARKGLENGTYAAVLTIPPSFSTAATSAARASAATDGQAVVPQQARLLVQTDDAQNYLTGTIGQSVTAVATSTLNAQIAQQYVSNLYVGFGTLHDQLYKAAGGADFLADGAKNLDSGLKAQQSALSGLAAGCRASGASAAYCSQVASVAGSTSMLAAGAAGLHDGTGELADGLTTAVTKIPDLTPEQRQGLATAATTPVVAEVHRDNAVNSNGAGLAPYFMALALWVGGMAIYLLLRAVSPRALASTAGSLRVALAGFVPGAVLAVVQAFLLVLVLTLAVGVKVSWLPAVLVFAVVVALTFTAINQALVALFGGAGRFVGLILISLQLASAGGTYPIGTAPGFFGVAHDLLPMTYAVSGLRTLIAGGSGAVPALLVLFLWLGLAVGVTTFAVARRRTWTVGTLHPTLAA</sequence>
<evidence type="ECO:0000313" key="7">
    <source>
        <dbReference type="EMBL" id="MFI7586517.1"/>
    </source>
</evidence>